<accession>A0A177CXC2</accession>
<feature type="compositionally biased region" description="Low complexity" evidence="1">
    <location>
        <begin position="468"/>
        <end position="478"/>
    </location>
</feature>
<dbReference type="RefSeq" id="XP_018041842.1">
    <property type="nucleotide sequence ID" value="XM_018184417.1"/>
</dbReference>
<sequence>MDEHPNLATSEIRSLRNQTAILQDKLDRSLAKIMTLQSGIDQVTDGEVKKRFEGVFSSIQNWVTEIELDLVRQSRDFRDDFQEVLRQEEKEPVLLSLGLRAYGEDKSSRSMWEFASMGHLDTRWVGTLDTCINVVLSRFMWQRLYHRVFYSPYPIGLNVYAQDGIDYIFQAIEDGDDGESKVEAEAILRANKWRAESMATIVSTTRFRKDKDAEMQYLLEDLWDDLTRRLPVIDTATLKRHMDSLSNHVVGPAVELKQTISCSSVEYCSVEPEHEILENARDGDRFWEFTFKDIVEWRDKDPFETYGGLFRLFPGIRRRGMKDTEDVVLVKPTLLVLNRQTIGMLQEFRESNAWTQHRRQGSPGKTGTGPSRQASLPPSSSRSSTTKTKSDRRTSHRKQDESYPETSGLSRIVRRLTPKTKSFGHEKKLEDLAFDTRPRLHRRGTEDNEMRESPPRETRGKDKRSRRTPTPASSRKPSLVQPYLEAMIPPGQSSEPLPELPSQPIPRESPQENYGEYSTHLNDDTDIHGSLTQRPEGEETERSDTDSSVDILSNLEAEGGNSAQQTRAGPKELVRSPGLTAPGLHPNHTAWRRLQAKLPPTL</sequence>
<evidence type="ECO:0000313" key="3">
    <source>
        <dbReference type="Proteomes" id="UP000077069"/>
    </source>
</evidence>
<feature type="region of interest" description="Disordered" evidence="1">
    <location>
        <begin position="350"/>
        <end position="602"/>
    </location>
</feature>
<dbReference type="OrthoDB" id="4868352at2759"/>
<organism evidence="2 3">
    <name type="scientific">Paraphaeosphaeria sporulosa</name>
    <dbReference type="NCBI Taxonomy" id="1460663"/>
    <lineage>
        <taxon>Eukaryota</taxon>
        <taxon>Fungi</taxon>
        <taxon>Dikarya</taxon>
        <taxon>Ascomycota</taxon>
        <taxon>Pezizomycotina</taxon>
        <taxon>Dothideomycetes</taxon>
        <taxon>Pleosporomycetidae</taxon>
        <taxon>Pleosporales</taxon>
        <taxon>Massarineae</taxon>
        <taxon>Didymosphaeriaceae</taxon>
        <taxon>Paraphaeosphaeria</taxon>
    </lineage>
</organism>
<evidence type="ECO:0000256" key="1">
    <source>
        <dbReference type="SAM" id="MobiDB-lite"/>
    </source>
</evidence>
<dbReference type="EMBL" id="KV441548">
    <property type="protein sequence ID" value="OAG11477.1"/>
    <property type="molecule type" value="Genomic_DNA"/>
</dbReference>
<protein>
    <submittedName>
        <fullName evidence="2">Uncharacterized protein</fullName>
    </submittedName>
</protein>
<dbReference type="Proteomes" id="UP000077069">
    <property type="component" value="Unassembled WGS sequence"/>
</dbReference>
<evidence type="ECO:0000313" key="2">
    <source>
        <dbReference type="EMBL" id="OAG11477.1"/>
    </source>
</evidence>
<feature type="compositionally biased region" description="Basic and acidic residues" evidence="1">
    <location>
        <begin position="423"/>
        <end position="460"/>
    </location>
</feature>
<dbReference type="AlphaFoldDB" id="A0A177CXC2"/>
<feature type="compositionally biased region" description="Polar residues" evidence="1">
    <location>
        <begin position="363"/>
        <end position="378"/>
    </location>
</feature>
<dbReference type="InParanoid" id="A0A177CXC2"/>
<reference evidence="2 3" key="1">
    <citation type="submission" date="2016-05" db="EMBL/GenBank/DDBJ databases">
        <title>Comparative analysis of secretome profiles of manganese(II)-oxidizing ascomycete fungi.</title>
        <authorList>
            <consortium name="DOE Joint Genome Institute"/>
            <person name="Zeiner C.A."/>
            <person name="Purvine S.O."/>
            <person name="Zink E.M."/>
            <person name="Wu S."/>
            <person name="Pasa-Tolic L."/>
            <person name="Chaput D.L."/>
            <person name="Haridas S."/>
            <person name="Grigoriev I.V."/>
            <person name="Santelli C.M."/>
            <person name="Hansel C.M."/>
        </authorList>
    </citation>
    <scope>NUCLEOTIDE SEQUENCE [LARGE SCALE GENOMIC DNA]</scope>
    <source>
        <strain evidence="2 3">AP3s5-JAC2a</strain>
    </source>
</reference>
<gene>
    <name evidence="2" type="ORF">CC84DRAFT_1253934</name>
</gene>
<dbReference type="GeneID" id="28767903"/>
<feature type="compositionally biased region" description="Basic and acidic residues" evidence="1">
    <location>
        <begin position="535"/>
        <end position="545"/>
    </location>
</feature>
<keyword evidence="3" id="KW-1185">Reference proteome</keyword>
<name>A0A177CXC2_9PLEO</name>
<proteinExistence type="predicted"/>
<feature type="compositionally biased region" description="Basic and acidic residues" evidence="1">
    <location>
        <begin position="388"/>
        <end position="401"/>
    </location>
</feature>